<evidence type="ECO:0000313" key="3">
    <source>
        <dbReference type="Proteomes" id="UP000663850"/>
    </source>
</evidence>
<feature type="compositionally biased region" description="Polar residues" evidence="1">
    <location>
        <begin position="336"/>
        <end position="345"/>
    </location>
</feature>
<dbReference type="Proteomes" id="UP000663850">
    <property type="component" value="Unassembled WGS sequence"/>
</dbReference>
<accession>A0A8H3AVK6</accession>
<comment type="caution">
    <text evidence="2">The sequence shown here is derived from an EMBL/GenBank/DDBJ whole genome shotgun (WGS) entry which is preliminary data.</text>
</comment>
<feature type="region of interest" description="Disordered" evidence="1">
    <location>
        <begin position="79"/>
        <end position="102"/>
    </location>
</feature>
<name>A0A8H3AVK6_9AGAM</name>
<feature type="region of interest" description="Disordered" evidence="1">
    <location>
        <begin position="201"/>
        <end position="276"/>
    </location>
</feature>
<dbReference type="AlphaFoldDB" id="A0A8H3AVK6"/>
<gene>
    <name evidence="2" type="ORF">RDB_LOCUS29916</name>
</gene>
<feature type="compositionally biased region" description="Polar residues" evidence="1">
    <location>
        <begin position="288"/>
        <end position="310"/>
    </location>
</feature>
<feature type="region of interest" description="Disordered" evidence="1">
    <location>
        <begin position="118"/>
        <end position="187"/>
    </location>
</feature>
<protein>
    <recommendedName>
        <fullName evidence="4">F-box domain-containing protein</fullName>
    </recommendedName>
</protein>
<feature type="compositionally biased region" description="Low complexity" evidence="1">
    <location>
        <begin position="201"/>
        <end position="247"/>
    </location>
</feature>
<evidence type="ECO:0000256" key="1">
    <source>
        <dbReference type="SAM" id="MobiDB-lite"/>
    </source>
</evidence>
<evidence type="ECO:0000313" key="2">
    <source>
        <dbReference type="EMBL" id="CAE6441520.1"/>
    </source>
</evidence>
<organism evidence="2 3">
    <name type="scientific">Rhizoctonia solani</name>
    <dbReference type="NCBI Taxonomy" id="456999"/>
    <lineage>
        <taxon>Eukaryota</taxon>
        <taxon>Fungi</taxon>
        <taxon>Dikarya</taxon>
        <taxon>Basidiomycota</taxon>
        <taxon>Agaricomycotina</taxon>
        <taxon>Agaricomycetes</taxon>
        <taxon>Cantharellales</taxon>
        <taxon>Ceratobasidiaceae</taxon>
        <taxon>Rhizoctonia</taxon>
    </lineage>
</organism>
<reference evidence="2" key="1">
    <citation type="submission" date="2021-01" db="EMBL/GenBank/DDBJ databases">
        <authorList>
            <person name="Kaushik A."/>
        </authorList>
    </citation>
    <scope>NUCLEOTIDE SEQUENCE</scope>
    <source>
        <strain evidence="2">Type strain: AG8-Rh-89/</strain>
    </source>
</reference>
<evidence type="ECO:0008006" key="4">
    <source>
        <dbReference type="Google" id="ProtNLM"/>
    </source>
</evidence>
<dbReference type="EMBL" id="CAJMWZ010001750">
    <property type="protein sequence ID" value="CAE6441520.1"/>
    <property type="molecule type" value="Genomic_DNA"/>
</dbReference>
<proteinExistence type="predicted"/>
<feature type="region of interest" description="Disordered" evidence="1">
    <location>
        <begin position="288"/>
        <end position="345"/>
    </location>
</feature>
<feature type="compositionally biased region" description="Low complexity" evidence="1">
    <location>
        <begin position="87"/>
        <end position="100"/>
    </location>
</feature>
<sequence>MSMPSTPSESSPSIVARKVGAGIQARLAKLQGAAGAPVVTREVPRKFPNGYDDPFKEHLDGTLRRSMSGTWSVAGTSLTSDGSHTFVDSTSPSPSVQPVPLEDLKRRQVFTQNWEKEQQAVEKLASPEPSRIANSPQPIIELPEPDDELVPTPTVSQPAPALTLSKPEPAPEKKDPSHGILTPPISEPEILVQVPVVKKPEPAAVKPKAPKLASRKSQGPAQASSSTAPPAKVPSSSTPAQASSSTTLPKAPKATTSNLLSPRTPIRRPRASAPPSAFLAPLVPQLHLTPSPTRVSKLSTQPPRPNTSMTRRVFSSRVPEKVLPPPTRPRARQPPSSWGAQSRAPLTTPSITQWEEAGASLANALGKYLELCISLGTNSLEERAHPNNLVERIDSKLNSLHSILDRQIAQARSILSKTRNEIASPIQRLPEDILVEVFTLVIYSPPNATHDGVAKMEEHLLKLYRWIHALRGVCSRWQRVILGRGYFWSMIPIFQAPKPAGFIRSSRSQELQTKYRQAMSVSLERARGCCLDIAILGSTFPSEYFDILEGHLPQIRTINILGSKRGAIRGLMDTILQGSIPPSSLLELSIYIKPSEEFYRRPPGVDDYIYHPESPNCIRFNELLQSLPVLRINGAHMHWDALVFSNRLTKLRLQAINFGSDRTMVDCLHHALASATGLREFEVVSVKSTCDINEALPPFITPISPISLPNLESLLVVDLCRNTLLFLLTSIVSRSHRLTLHFTQICRYFNVPSEPGWRTDGYTELLQQALKQISVHRLCIHASFKATAEELRTLLESVPILDTLLLNETEFTKEHCNALERLETQGNEPHSFSFPCFQCLCFSRAKIQDMVAFKSMVASHSQSMEHLILGGHTQIPSLPDSDGRSSSNDKDMYRDQGIISQFKEIVPHFILMDSKYVPTEFQHYAWQLW</sequence>